<sequence length="301" mass="34724">MTNSEIELSICIVGINAFDYLQKCLESIIASKIDVNYEIIYIDNHSTENGIDPIRTQFPMLIIIQNPQNKGFARANNQGIRIAKGKYILLLNPDTIVEENAIPRMIDYLRQNPDTGIVGPKVLNSDGSFQPHCKRGEARPWEVICYFSRLSSLFPHNPFFSGYLQGHLDENQTHHVPSISGCCMLIRREALDQIGLLDEVFFAYQEDTDYCVRARKAGWNVTYFPSAQIVHFGGKGGANAQPLKAIFEWHRSYYYYYRKNLSQDYFILVNWFFYCLMLLKLIFSLIINSFRKEKYAGPKRG</sequence>
<organism evidence="3">
    <name type="scientific">Longilinea arvoryzae</name>
    <dbReference type="NCBI Taxonomy" id="360412"/>
    <lineage>
        <taxon>Bacteria</taxon>
        <taxon>Bacillati</taxon>
        <taxon>Chloroflexota</taxon>
        <taxon>Anaerolineae</taxon>
        <taxon>Anaerolineales</taxon>
        <taxon>Anaerolineaceae</taxon>
        <taxon>Longilinea</taxon>
    </lineage>
</organism>
<evidence type="ECO:0000313" key="3">
    <source>
        <dbReference type="EMBL" id="GAP13949.1"/>
    </source>
</evidence>
<gene>
    <name evidence="3" type="ORF">LARV_01708</name>
</gene>
<feature type="domain" description="Glycosyltransferase 2-like" evidence="2">
    <location>
        <begin position="9"/>
        <end position="194"/>
    </location>
</feature>
<keyword evidence="1" id="KW-1133">Transmembrane helix</keyword>
<dbReference type="PANTHER" id="PTHR43179">
    <property type="entry name" value="RHAMNOSYLTRANSFERASE WBBL"/>
    <property type="match status" value="1"/>
</dbReference>
<dbReference type="InterPro" id="IPR001173">
    <property type="entry name" value="Glyco_trans_2-like"/>
</dbReference>
<dbReference type="EMBL" id="DF967972">
    <property type="protein sequence ID" value="GAP13949.1"/>
    <property type="molecule type" value="Genomic_DNA"/>
</dbReference>
<dbReference type="OrthoDB" id="9771846at2"/>
<dbReference type="SUPFAM" id="SSF53448">
    <property type="entry name" value="Nucleotide-diphospho-sugar transferases"/>
    <property type="match status" value="1"/>
</dbReference>
<dbReference type="AlphaFoldDB" id="A0A0S7BEH9"/>
<keyword evidence="1" id="KW-0472">Membrane</keyword>
<feature type="transmembrane region" description="Helical" evidence="1">
    <location>
        <begin position="271"/>
        <end position="290"/>
    </location>
</feature>
<dbReference type="Proteomes" id="UP000055060">
    <property type="component" value="Unassembled WGS sequence"/>
</dbReference>
<dbReference type="Pfam" id="PF00535">
    <property type="entry name" value="Glycos_transf_2"/>
    <property type="match status" value="1"/>
</dbReference>
<keyword evidence="1" id="KW-0812">Transmembrane</keyword>
<accession>A0A0S7BEH9</accession>
<evidence type="ECO:0000313" key="4">
    <source>
        <dbReference type="Proteomes" id="UP000055060"/>
    </source>
</evidence>
<dbReference type="PANTHER" id="PTHR43179:SF7">
    <property type="entry name" value="RHAMNOSYLTRANSFERASE WBBL"/>
    <property type="match status" value="1"/>
</dbReference>
<evidence type="ECO:0000259" key="2">
    <source>
        <dbReference type="Pfam" id="PF00535"/>
    </source>
</evidence>
<dbReference type="GO" id="GO:0016740">
    <property type="term" value="F:transferase activity"/>
    <property type="evidence" value="ECO:0007669"/>
    <property type="project" value="UniProtKB-KW"/>
</dbReference>
<proteinExistence type="predicted"/>
<name>A0A0S7BEH9_9CHLR</name>
<protein>
    <submittedName>
        <fullName evidence="3">Predicted glycosyltransferases</fullName>
    </submittedName>
</protein>
<dbReference type="CDD" id="cd04186">
    <property type="entry name" value="GT_2_like_c"/>
    <property type="match status" value="1"/>
</dbReference>
<dbReference type="STRING" id="360412.LARV_01708"/>
<dbReference type="RefSeq" id="WP_083522439.1">
    <property type="nucleotide sequence ID" value="NZ_DF967972.1"/>
</dbReference>
<keyword evidence="4" id="KW-1185">Reference proteome</keyword>
<reference evidence="3" key="1">
    <citation type="submission" date="2015-07" db="EMBL/GenBank/DDBJ databases">
        <title>Draft Genome Sequences of Anaerolinea thermolimosa IMO-1, Bellilinea caldifistulae GOMI-1, Leptolinea tardivitalis YMTK-2, Levilinea saccharolytica KIBI-1,Longilinea arvoryzae KOME-1, Previously Described as Members of the Anaerolineaceae (Chloroflexi).</title>
        <authorList>
            <person name="Sekiguchi Y."/>
            <person name="Ohashi A."/>
            <person name="Matsuura N."/>
            <person name="Tourlousse M.D."/>
        </authorList>
    </citation>
    <scope>NUCLEOTIDE SEQUENCE [LARGE SCALE GENOMIC DNA]</scope>
    <source>
        <strain evidence="3">KOME-1</strain>
    </source>
</reference>
<keyword evidence="3" id="KW-0808">Transferase</keyword>
<dbReference type="InterPro" id="IPR029044">
    <property type="entry name" value="Nucleotide-diphossugar_trans"/>
</dbReference>
<dbReference type="Gene3D" id="3.90.550.10">
    <property type="entry name" value="Spore Coat Polysaccharide Biosynthesis Protein SpsA, Chain A"/>
    <property type="match status" value="1"/>
</dbReference>
<evidence type="ECO:0000256" key="1">
    <source>
        <dbReference type="SAM" id="Phobius"/>
    </source>
</evidence>